<accession>B6ITF6</accession>
<sequence length="44" mass="5110">MRQPAASILFPERGRGRFRFRPPIRTNSPVWGRLRDRSCPGGQE</sequence>
<dbReference type="Proteomes" id="UP000001591">
    <property type="component" value="Chromosome"/>
</dbReference>
<protein>
    <submittedName>
        <fullName evidence="1">Uncharacterized protein</fullName>
    </submittedName>
</protein>
<evidence type="ECO:0000313" key="1">
    <source>
        <dbReference type="EMBL" id="ACI99174.1"/>
    </source>
</evidence>
<name>B6ITF6_RHOCS</name>
<dbReference type="AlphaFoldDB" id="B6ITF6"/>
<dbReference type="HOGENOM" id="CLU_3221269_0_0_5"/>
<dbReference type="EMBL" id="CP000613">
    <property type="protein sequence ID" value="ACI99174.1"/>
    <property type="molecule type" value="Genomic_DNA"/>
</dbReference>
<gene>
    <name evidence="1" type="ordered locus">RC1_1777</name>
</gene>
<organism evidence="1 2">
    <name type="scientific">Rhodospirillum centenum (strain ATCC 51521 / SW)</name>
    <dbReference type="NCBI Taxonomy" id="414684"/>
    <lineage>
        <taxon>Bacteria</taxon>
        <taxon>Pseudomonadati</taxon>
        <taxon>Pseudomonadota</taxon>
        <taxon>Alphaproteobacteria</taxon>
        <taxon>Rhodospirillales</taxon>
        <taxon>Rhodospirillaceae</taxon>
        <taxon>Rhodospirillum</taxon>
    </lineage>
</organism>
<reference evidence="1 2" key="1">
    <citation type="journal article" date="2010" name="BMC Genomics">
        <title>Metabolic flexibility revealed in the genome of the cyst-forming alpha-1 proteobacterium Rhodospirillum centenum.</title>
        <authorList>
            <person name="Lu Y.K."/>
            <person name="Marden J."/>
            <person name="Han M."/>
            <person name="Swingley W.D."/>
            <person name="Mastrian S.D."/>
            <person name="Chowdhury S.R."/>
            <person name="Hao J."/>
            <person name="Helmy T."/>
            <person name="Kim S."/>
            <person name="Kurdoglu A.A."/>
            <person name="Matthies H.J."/>
            <person name="Rollo D."/>
            <person name="Stothard P."/>
            <person name="Blankenship R.E."/>
            <person name="Bauer C.E."/>
            <person name="Touchman J.W."/>
        </authorList>
    </citation>
    <scope>NUCLEOTIDE SEQUENCE [LARGE SCALE GENOMIC DNA]</scope>
    <source>
        <strain evidence="2">ATCC 51521 / SW</strain>
    </source>
</reference>
<evidence type="ECO:0000313" key="2">
    <source>
        <dbReference type="Proteomes" id="UP000001591"/>
    </source>
</evidence>
<proteinExistence type="predicted"/>
<keyword evidence="2" id="KW-1185">Reference proteome</keyword>
<dbReference type="KEGG" id="rce:RC1_1777"/>